<dbReference type="InterPro" id="IPR015424">
    <property type="entry name" value="PyrdxlP-dep_Trfase"/>
</dbReference>
<reference evidence="9" key="1">
    <citation type="submission" date="2015-07" db="EMBL/GenBank/DDBJ databases">
        <title>Lactobacillus ginsenosidimutans/EMML 3141/ whole genome sequencing.</title>
        <authorList>
            <person name="Kim M.K."/>
            <person name="Im W.-T."/>
            <person name="Srinivasan S."/>
            <person name="Lee J.-J."/>
        </authorList>
    </citation>
    <scope>NUCLEOTIDE SEQUENCE [LARGE SCALE GENOMIC DNA]</scope>
    <source>
        <strain evidence="9">EMML 3041</strain>
    </source>
</reference>
<dbReference type="InterPro" id="IPR050596">
    <property type="entry name" value="AspAT/PAT-like"/>
</dbReference>
<dbReference type="Gene3D" id="3.90.1150.10">
    <property type="entry name" value="Aspartate Aminotransferase, domain 1"/>
    <property type="match status" value="1"/>
</dbReference>
<comment type="similarity">
    <text evidence="2 6">Belongs to the class-I pyridoxal-phosphate-dependent aminotransferase family.</text>
</comment>
<dbReference type="SUPFAM" id="SSF53383">
    <property type="entry name" value="PLP-dependent transferases"/>
    <property type="match status" value="1"/>
</dbReference>
<dbReference type="InterPro" id="IPR015421">
    <property type="entry name" value="PyrdxlP-dep_Trfase_major"/>
</dbReference>
<dbReference type="Gene3D" id="3.40.640.10">
    <property type="entry name" value="Type I PLP-dependent aspartate aminotransferase-like (Major domain)"/>
    <property type="match status" value="1"/>
</dbReference>
<evidence type="ECO:0000256" key="2">
    <source>
        <dbReference type="ARBA" id="ARBA00007441"/>
    </source>
</evidence>
<keyword evidence="5" id="KW-0663">Pyridoxal phosphate</keyword>
<evidence type="ECO:0000313" key="8">
    <source>
        <dbReference type="EMBL" id="AKP66836.1"/>
    </source>
</evidence>
<comment type="cofactor">
    <cofactor evidence="1 6">
        <name>pyridoxal 5'-phosphate</name>
        <dbReference type="ChEBI" id="CHEBI:597326"/>
    </cofactor>
</comment>
<dbReference type="InterPro" id="IPR004839">
    <property type="entry name" value="Aminotransferase_I/II_large"/>
</dbReference>
<dbReference type="FunFam" id="3.40.640.10:FF:000033">
    <property type="entry name" value="Aspartate aminotransferase"/>
    <property type="match status" value="1"/>
</dbReference>
<name>A0A0H4QIH3_9LACO</name>
<keyword evidence="9" id="KW-1185">Reference proteome</keyword>
<dbReference type="PATRIC" id="fig|1007676.4.peg.855"/>
<dbReference type="KEGG" id="lgn:ABM34_04165"/>
<keyword evidence="3 6" id="KW-0032">Aminotransferase</keyword>
<dbReference type="STRING" id="1007676.ABM34_04165"/>
<gene>
    <name evidence="8" type="ORF">ABM34_04165</name>
</gene>
<dbReference type="Pfam" id="PF00155">
    <property type="entry name" value="Aminotran_1_2"/>
    <property type="match status" value="1"/>
</dbReference>
<dbReference type="GO" id="GO:0008483">
    <property type="term" value="F:transaminase activity"/>
    <property type="evidence" value="ECO:0007669"/>
    <property type="project" value="UniProtKB-KW"/>
</dbReference>
<dbReference type="InterPro" id="IPR015422">
    <property type="entry name" value="PyrdxlP-dep_Trfase_small"/>
</dbReference>
<keyword evidence="4 6" id="KW-0808">Transferase</keyword>
<dbReference type="PROSITE" id="PS00105">
    <property type="entry name" value="AA_TRANSFER_CLASS_1"/>
    <property type="match status" value="1"/>
</dbReference>
<evidence type="ECO:0000256" key="4">
    <source>
        <dbReference type="ARBA" id="ARBA00022679"/>
    </source>
</evidence>
<dbReference type="GO" id="GO:0030170">
    <property type="term" value="F:pyridoxal phosphate binding"/>
    <property type="evidence" value="ECO:0007669"/>
    <property type="project" value="InterPro"/>
</dbReference>
<dbReference type="AlphaFoldDB" id="A0A0H4QIH3"/>
<protein>
    <recommendedName>
        <fullName evidence="6">Aminotransferase</fullName>
        <ecNumber evidence="6">2.6.1.-</ecNumber>
    </recommendedName>
</protein>
<evidence type="ECO:0000256" key="1">
    <source>
        <dbReference type="ARBA" id="ARBA00001933"/>
    </source>
</evidence>
<evidence type="ECO:0000256" key="5">
    <source>
        <dbReference type="ARBA" id="ARBA00022898"/>
    </source>
</evidence>
<feature type="domain" description="Aminotransferase class I/classII large" evidence="7">
    <location>
        <begin position="37"/>
        <end position="386"/>
    </location>
</feature>
<evidence type="ECO:0000256" key="6">
    <source>
        <dbReference type="RuleBase" id="RU000481"/>
    </source>
</evidence>
<evidence type="ECO:0000256" key="3">
    <source>
        <dbReference type="ARBA" id="ARBA00022576"/>
    </source>
</evidence>
<sequence length="398" mass="43510">MPELSKSVANIENKLVKPIGDDKILMFNSEIAGIPGIVKLTLGEPDFNVPDHVKEAAVKSIEDNDSHYTPQKGIPGLRKAISNYLATDYGVNYDPATEVIVTIGATEAIYTSLYTIINHGDKIIVPTPTFSIYMDDIEILGGEPVEVDTSNDDFKLTPDKLKDVLAHEGKGAKAIIINYPGNPTGVVYSKAELEALADVIRDTPLLVISDEIYSQLVYGEKHTSFASVLPGQTILINGLSKSHAMTGYRIGYIAAPKGFVDEAAKVHSFTVTCPSNPAQYAAQEALENGLDDPIDMRQTYQERRDYIVKALNDLGYETVEPDGAFYVFPKIPVKFNLDSETFCRRLAKEALVGVVPGDAFGDAGEGYFRISYATSMDNIKEGINRLAKFTDSLLEKIN</sequence>
<dbReference type="RefSeq" id="WP_048703666.1">
    <property type="nucleotide sequence ID" value="NZ_CP012034.1"/>
</dbReference>
<dbReference type="CDD" id="cd00609">
    <property type="entry name" value="AAT_like"/>
    <property type="match status" value="1"/>
</dbReference>
<dbReference type="InterPro" id="IPR004838">
    <property type="entry name" value="NHTrfase_class1_PyrdxlP-BS"/>
</dbReference>
<dbReference type="OrthoDB" id="9802328at2"/>
<dbReference type="Proteomes" id="UP000036106">
    <property type="component" value="Chromosome"/>
</dbReference>
<organism evidence="8 9">
    <name type="scientific">Companilactobacillus ginsenosidimutans</name>
    <dbReference type="NCBI Taxonomy" id="1007676"/>
    <lineage>
        <taxon>Bacteria</taxon>
        <taxon>Bacillati</taxon>
        <taxon>Bacillota</taxon>
        <taxon>Bacilli</taxon>
        <taxon>Lactobacillales</taxon>
        <taxon>Lactobacillaceae</taxon>
        <taxon>Companilactobacillus</taxon>
    </lineage>
</organism>
<dbReference type="PANTHER" id="PTHR46383:SF4">
    <property type="entry name" value="AMINOTRANSFERASE"/>
    <property type="match status" value="1"/>
</dbReference>
<dbReference type="EMBL" id="CP012034">
    <property type="protein sequence ID" value="AKP66836.1"/>
    <property type="molecule type" value="Genomic_DNA"/>
</dbReference>
<evidence type="ECO:0000259" key="7">
    <source>
        <dbReference type="Pfam" id="PF00155"/>
    </source>
</evidence>
<dbReference type="PANTHER" id="PTHR46383">
    <property type="entry name" value="ASPARTATE AMINOTRANSFERASE"/>
    <property type="match status" value="1"/>
</dbReference>
<evidence type="ECO:0000313" key="9">
    <source>
        <dbReference type="Proteomes" id="UP000036106"/>
    </source>
</evidence>
<dbReference type="GO" id="GO:0006520">
    <property type="term" value="P:amino acid metabolic process"/>
    <property type="evidence" value="ECO:0007669"/>
    <property type="project" value="InterPro"/>
</dbReference>
<proteinExistence type="inferred from homology"/>
<dbReference type="EC" id="2.6.1.-" evidence="6"/>
<accession>A0A0H4QIH3</accession>